<keyword evidence="2" id="KW-0560">Oxidoreductase</keyword>
<dbReference type="STRING" id="488533.SAMN04487960_103381"/>
<organism evidence="4 5">
    <name type="scientific">Marinobacter mobilis</name>
    <dbReference type="NCBI Taxonomy" id="488533"/>
    <lineage>
        <taxon>Bacteria</taxon>
        <taxon>Pseudomonadati</taxon>
        <taxon>Pseudomonadota</taxon>
        <taxon>Gammaproteobacteria</taxon>
        <taxon>Pseudomonadales</taxon>
        <taxon>Marinobacteraceae</taxon>
        <taxon>Marinobacter</taxon>
    </lineage>
</organism>
<dbReference type="Pfam" id="PF00106">
    <property type="entry name" value="adh_short"/>
    <property type="match status" value="1"/>
</dbReference>
<dbReference type="InterPro" id="IPR002347">
    <property type="entry name" value="SDR_fam"/>
</dbReference>
<dbReference type="SUPFAM" id="SSF51735">
    <property type="entry name" value="NAD(P)-binding Rossmann-fold domains"/>
    <property type="match status" value="1"/>
</dbReference>
<dbReference type="OrthoDB" id="335726at2"/>
<evidence type="ECO:0000313" key="5">
    <source>
        <dbReference type="Proteomes" id="UP000199675"/>
    </source>
</evidence>
<protein>
    <submittedName>
        <fullName evidence="4">Short-chain dehydrogenase</fullName>
    </submittedName>
</protein>
<sequence>MNERLSGSTNIWLTGAGSGIGQALARKLLADGHHLLISGRQRAPLEAIKTLARGRVEVLPVDIATDERLSDQLQQPLKELAPLGMVILNAGTCEYLDASQFDASVVERNMATNVIGTARCIEAALPALRATRRQGLPATLVIVSSSAWWFPFGRAEGYGASKAALSYLARSLRADLASEGIEVVLVSPGFVDTPLTRQNDFPMPFLVSADAAAQRLIQGLHSGRSELEFPRRFTWMLRILGALPRGLVDALAARLARPETKKKTEDTQ</sequence>
<gene>
    <name evidence="4" type="ORF">SAMN04487960_103381</name>
</gene>
<dbReference type="SMART" id="SM00822">
    <property type="entry name" value="PKS_KR"/>
    <property type="match status" value="1"/>
</dbReference>
<evidence type="ECO:0000256" key="2">
    <source>
        <dbReference type="ARBA" id="ARBA00023002"/>
    </source>
</evidence>
<dbReference type="AlphaFoldDB" id="A0A1H2V9P8"/>
<dbReference type="Gene3D" id="3.40.50.720">
    <property type="entry name" value="NAD(P)-binding Rossmann-like Domain"/>
    <property type="match status" value="1"/>
</dbReference>
<dbReference type="PANTHER" id="PTHR44196:SF1">
    <property type="entry name" value="DEHYDROGENASE_REDUCTASE SDR FAMILY MEMBER 7B"/>
    <property type="match status" value="1"/>
</dbReference>
<evidence type="ECO:0000313" key="4">
    <source>
        <dbReference type="EMBL" id="SDW65043.1"/>
    </source>
</evidence>
<dbReference type="PANTHER" id="PTHR44196">
    <property type="entry name" value="DEHYDROGENASE/REDUCTASE SDR FAMILY MEMBER 7B"/>
    <property type="match status" value="1"/>
</dbReference>
<dbReference type="InterPro" id="IPR036291">
    <property type="entry name" value="NAD(P)-bd_dom_sf"/>
</dbReference>
<dbReference type="InterPro" id="IPR057326">
    <property type="entry name" value="KR_dom"/>
</dbReference>
<evidence type="ECO:0000259" key="3">
    <source>
        <dbReference type="SMART" id="SM00822"/>
    </source>
</evidence>
<reference evidence="4 5" key="1">
    <citation type="submission" date="2016-10" db="EMBL/GenBank/DDBJ databases">
        <authorList>
            <person name="de Groot N.N."/>
        </authorList>
    </citation>
    <scope>NUCLEOTIDE SEQUENCE [LARGE SCALE GENOMIC DNA]</scope>
    <source>
        <strain evidence="4 5">CGMCC 1.7059</strain>
    </source>
</reference>
<feature type="domain" description="Ketoreductase" evidence="3">
    <location>
        <begin position="9"/>
        <end position="194"/>
    </location>
</feature>
<keyword evidence="5" id="KW-1185">Reference proteome</keyword>
<dbReference type="GO" id="GO:0016020">
    <property type="term" value="C:membrane"/>
    <property type="evidence" value="ECO:0007669"/>
    <property type="project" value="TreeGrafter"/>
</dbReference>
<dbReference type="GO" id="GO:0016491">
    <property type="term" value="F:oxidoreductase activity"/>
    <property type="evidence" value="ECO:0007669"/>
    <property type="project" value="UniProtKB-KW"/>
</dbReference>
<dbReference type="Proteomes" id="UP000199675">
    <property type="component" value="Unassembled WGS sequence"/>
</dbReference>
<proteinExistence type="inferred from homology"/>
<comment type="similarity">
    <text evidence="1">Belongs to the short-chain dehydrogenases/reductases (SDR) family.</text>
</comment>
<accession>A0A1H2V9P8</accession>
<dbReference type="InterPro" id="IPR020904">
    <property type="entry name" value="Sc_DH/Rdtase_CS"/>
</dbReference>
<dbReference type="PRINTS" id="PR00081">
    <property type="entry name" value="GDHRDH"/>
</dbReference>
<dbReference type="EMBL" id="FNNE01000003">
    <property type="protein sequence ID" value="SDW65043.1"/>
    <property type="molecule type" value="Genomic_DNA"/>
</dbReference>
<dbReference type="RefSeq" id="WP_091812186.1">
    <property type="nucleotide sequence ID" value="NZ_FNNE01000003.1"/>
</dbReference>
<dbReference type="PROSITE" id="PS00061">
    <property type="entry name" value="ADH_SHORT"/>
    <property type="match status" value="1"/>
</dbReference>
<evidence type="ECO:0000256" key="1">
    <source>
        <dbReference type="ARBA" id="ARBA00006484"/>
    </source>
</evidence>
<name>A0A1H2V9P8_9GAMM</name>